<name>A0A926ER86_9FIRM</name>
<feature type="transmembrane region" description="Helical" evidence="1">
    <location>
        <begin position="307"/>
        <end position="329"/>
    </location>
</feature>
<evidence type="ECO:0000313" key="4">
    <source>
        <dbReference type="Proteomes" id="UP000623678"/>
    </source>
</evidence>
<feature type="chain" id="PRO_5038035212" evidence="2">
    <location>
        <begin position="28"/>
        <end position="398"/>
    </location>
</feature>
<gene>
    <name evidence="3" type="ORF">H8705_05570</name>
</gene>
<accession>A0A926ER86</accession>
<feature type="transmembrane region" description="Helical" evidence="1">
    <location>
        <begin position="240"/>
        <end position="260"/>
    </location>
</feature>
<keyword evidence="4" id="KW-1185">Reference proteome</keyword>
<feature type="signal peptide" evidence="2">
    <location>
        <begin position="1"/>
        <end position="27"/>
    </location>
</feature>
<feature type="transmembrane region" description="Helical" evidence="1">
    <location>
        <begin position="370"/>
        <end position="386"/>
    </location>
</feature>
<keyword evidence="1" id="KW-0812">Transmembrane</keyword>
<dbReference type="RefSeq" id="WP_262394829.1">
    <property type="nucleotide sequence ID" value="NZ_JACRTD010000003.1"/>
</dbReference>
<protein>
    <submittedName>
        <fullName evidence="3">ABC transporter permease</fullName>
    </submittedName>
</protein>
<dbReference type="Proteomes" id="UP000623678">
    <property type="component" value="Unassembled WGS sequence"/>
</dbReference>
<keyword evidence="2" id="KW-0732">Signal</keyword>
<evidence type="ECO:0000256" key="1">
    <source>
        <dbReference type="SAM" id="Phobius"/>
    </source>
</evidence>
<proteinExistence type="predicted"/>
<keyword evidence="1" id="KW-0472">Membrane</keyword>
<comment type="caution">
    <text evidence="3">The sequence shown here is derived from an EMBL/GenBank/DDBJ whole genome shotgun (WGS) entry which is preliminary data.</text>
</comment>
<evidence type="ECO:0000313" key="3">
    <source>
        <dbReference type="EMBL" id="MBC8585049.1"/>
    </source>
</evidence>
<dbReference type="AlphaFoldDB" id="A0A926ER86"/>
<keyword evidence="1" id="KW-1133">Transmembrane helix</keyword>
<sequence>MIPVGKQWTVIISLLLSMLCAWSFALAASSQLERTGNISVLHCDTISFSQLAHMREREKRTEVSLDFTAWKQINYENLESLELGKTVFVDAIAFSGQPEMIFPQAGGLSPQDLRGCIIDKQTSYQLFGDDNALGGTIVYDGRKYFVRNIISAPKGLFLFVPPEEKEIAFDRISLSTAGLPFSQRGIEEFSYRHGISVNFSISNGVYQGMGKLFAFLPPASIFATLLLRMFLWIKKKRDYPVLMGIGLLIMTFIIAMLLWITDFHWSLPESFIPTRWSDFEFWGKLWSQWMQHTKQFIFMEKCQTERYLLSFVITSMLYGIVSFLIFLLWIRKLHLLSSKQLFLTMVFSLSATFISVILVGGSHYPNGSTRMLWLLLPFYFLVDYMLKNEREQVRSGSE</sequence>
<evidence type="ECO:0000256" key="2">
    <source>
        <dbReference type="SAM" id="SignalP"/>
    </source>
</evidence>
<organism evidence="3 4">
    <name type="scientific">Youxingia wuxianensis</name>
    <dbReference type="NCBI Taxonomy" id="2763678"/>
    <lineage>
        <taxon>Bacteria</taxon>
        <taxon>Bacillati</taxon>
        <taxon>Bacillota</taxon>
        <taxon>Clostridia</taxon>
        <taxon>Eubacteriales</taxon>
        <taxon>Oscillospiraceae</taxon>
        <taxon>Youxingia</taxon>
    </lineage>
</organism>
<reference evidence="3" key="1">
    <citation type="submission" date="2020-08" db="EMBL/GenBank/DDBJ databases">
        <title>Genome public.</title>
        <authorList>
            <person name="Liu C."/>
            <person name="Sun Q."/>
        </authorList>
    </citation>
    <scope>NUCLEOTIDE SEQUENCE</scope>
    <source>
        <strain evidence="3">NSJ-64</strain>
    </source>
</reference>
<feature type="transmembrane region" description="Helical" evidence="1">
    <location>
        <begin position="341"/>
        <end position="364"/>
    </location>
</feature>
<feature type="transmembrane region" description="Helical" evidence="1">
    <location>
        <begin position="212"/>
        <end position="233"/>
    </location>
</feature>
<dbReference type="EMBL" id="JACRTD010000003">
    <property type="protein sequence ID" value="MBC8585049.1"/>
    <property type="molecule type" value="Genomic_DNA"/>
</dbReference>